<dbReference type="AlphaFoldDB" id="A0A420HVP7"/>
<feature type="region of interest" description="Disordered" evidence="6">
    <location>
        <begin position="67"/>
        <end position="92"/>
    </location>
</feature>
<evidence type="ECO:0000256" key="7">
    <source>
        <dbReference type="SAM" id="Phobius"/>
    </source>
</evidence>
<comment type="caution">
    <text evidence="8">The sequence shown here is derived from an EMBL/GenBank/DDBJ whole genome shotgun (WGS) entry which is preliminary data.</text>
</comment>
<proteinExistence type="inferred from homology"/>
<dbReference type="EMBL" id="MCBR01015620">
    <property type="protein sequence ID" value="RKF61480.1"/>
    <property type="molecule type" value="Genomic_DNA"/>
</dbReference>
<gene>
    <name evidence="8" type="ORF">GcC1_156006</name>
</gene>
<evidence type="ECO:0000256" key="3">
    <source>
        <dbReference type="ARBA" id="ARBA00022692"/>
    </source>
</evidence>
<evidence type="ECO:0000256" key="5">
    <source>
        <dbReference type="ARBA" id="ARBA00023136"/>
    </source>
</evidence>
<feature type="transmembrane region" description="Helical" evidence="7">
    <location>
        <begin position="7"/>
        <end position="25"/>
    </location>
</feature>
<reference evidence="8 9" key="1">
    <citation type="journal article" date="2018" name="BMC Genomics">
        <title>Comparative genome analyses reveal sequence features reflecting distinct modes of host-adaptation between dicot and monocot powdery mildew.</title>
        <authorList>
            <person name="Wu Y."/>
            <person name="Ma X."/>
            <person name="Pan Z."/>
            <person name="Kale S.D."/>
            <person name="Song Y."/>
            <person name="King H."/>
            <person name="Zhang Q."/>
            <person name="Presley C."/>
            <person name="Deng X."/>
            <person name="Wei C.I."/>
            <person name="Xiao S."/>
        </authorList>
    </citation>
    <scope>NUCLEOTIDE SEQUENCE [LARGE SCALE GENOMIC DNA]</scope>
    <source>
        <strain evidence="8">UCSC1</strain>
    </source>
</reference>
<dbReference type="Pfam" id="PF01679">
    <property type="entry name" value="Pmp3"/>
    <property type="match status" value="1"/>
</dbReference>
<accession>A0A420HVP7</accession>
<dbReference type="PROSITE" id="PS01309">
    <property type="entry name" value="UPF0057"/>
    <property type="match status" value="1"/>
</dbReference>
<evidence type="ECO:0000256" key="4">
    <source>
        <dbReference type="ARBA" id="ARBA00022989"/>
    </source>
</evidence>
<evidence type="ECO:0000313" key="8">
    <source>
        <dbReference type="EMBL" id="RKF61480.1"/>
    </source>
</evidence>
<organism evidence="8 9">
    <name type="scientific">Golovinomyces cichoracearum</name>
    <dbReference type="NCBI Taxonomy" id="62708"/>
    <lineage>
        <taxon>Eukaryota</taxon>
        <taxon>Fungi</taxon>
        <taxon>Dikarya</taxon>
        <taxon>Ascomycota</taxon>
        <taxon>Pezizomycotina</taxon>
        <taxon>Leotiomycetes</taxon>
        <taxon>Erysiphales</taxon>
        <taxon>Erysiphaceae</taxon>
        <taxon>Golovinomyces</taxon>
    </lineage>
</organism>
<evidence type="ECO:0000256" key="1">
    <source>
        <dbReference type="ARBA" id="ARBA00004370"/>
    </source>
</evidence>
<comment type="similarity">
    <text evidence="2">Belongs to the UPF0057 (PMP3) family.</text>
</comment>
<dbReference type="PANTHER" id="PTHR21659:SF42">
    <property type="entry name" value="UPF0057 MEMBRANE PROTEIN ZK632.10-RELATED"/>
    <property type="match status" value="1"/>
</dbReference>
<keyword evidence="3 7" id="KW-0812">Transmembrane</keyword>
<dbReference type="PANTHER" id="PTHR21659">
    <property type="entry name" value="HYDROPHOBIC PROTEIN RCI2 LOW TEMPERATURE AND SALT RESPONSIVE PROTEIN LTI6 -RELATED"/>
    <property type="match status" value="1"/>
</dbReference>
<sequence length="92" mass="10089">MANISTLFLVIMTLLFPPVGVYLVAGCGADFLINICLTALGFIPGHIHAFYVEFAFYNRREAVREGRPTSDRVPGVYSRNVQHGGEGYAPIV</sequence>
<evidence type="ECO:0000256" key="2">
    <source>
        <dbReference type="ARBA" id="ARBA00009530"/>
    </source>
</evidence>
<name>A0A420HVP7_9PEZI</name>
<dbReference type="Proteomes" id="UP000285405">
    <property type="component" value="Unassembled WGS sequence"/>
</dbReference>
<keyword evidence="5 7" id="KW-0472">Membrane</keyword>
<dbReference type="OrthoDB" id="2152119at2759"/>
<evidence type="ECO:0000313" key="9">
    <source>
        <dbReference type="Proteomes" id="UP000285405"/>
    </source>
</evidence>
<comment type="subcellular location">
    <subcellularLocation>
        <location evidence="1">Membrane</location>
    </subcellularLocation>
</comment>
<feature type="transmembrane region" description="Helical" evidence="7">
    <location>
        <begin position="31"/>
        <end position="57"/>
    </location>
</feature>
<evidence type="ECO:0000256" key="6">
    <source>
        <dbReference type="SAM" id="MobiDB-lite"/>
    </source>
</evidence>
<dbReference type="InterPro" id="IPR000612">
    <property type="entry name" value="PMP3"/>
</dbReference>
<dbReference type="GO" id="GO:0016020">
    <property type="term" value="C:membrane"/>
    <property type="evidence" value="ECO:0007669"/>
    <property type="project" value="UniProtKB-SubCell"/>
</dbReference>
<protein>
    <submittedName>
        <fullName evidence="8">Plasma membrane proteolipid 3</fullName>
    </submittedName>
</protein>
<keyword evidence="4 7" id="KW-1133">Transmembrane helix</keyword>